<protein>
    <submittedName>
        <fullName evidence="2">Uncharacterized protein</fullName>
    </submittedName>
</protein>
<evidence type="ECO:0000313" key="3">
    <source>
        <dbReference type="Proteomes" id="UP001444661"/>
    </source>
</evidence>
<reference evidence="2 3" key="1">
    <citation type="submission" date="2023-01" db="EMBL/GenBank/DDBJ databases">
        <title>Analysis of 21 Apiospora genomes using comparative genomics revels a genus with tremendous synthesis potential of carbohydrate active enzymes and secondary metabolites.</title>
        <authorList>
            <person name="Sorensen T."/>
        </authorList>
    </citation>
    <scope>NUCLEOTIDE SEQUENCE [LARGE SCALE GENOMIC DNA]</scope>
    <source>
        <strain evidence="2 3">CBS 33761</strain>
    </source>
</reference>
<feature type="compositionally biased region" description="Acidic residues" evidence="1">
    <location>
        <begin position="171"/>
        <end position="192"/>
    </location>
</feature>
<organism evidence="2 3">
    <name type="scientific">Apiospora rasikravindrae</name>
    <dbReference type="NCBI Taxonomy" id="990691"/>
    <lineage>
        <taxon>Eukaryota</taxon>
        <taxon>Fungi</taxon>
        <taxon>Dikarya</taxon>
        <taxon>Ascomycota</taxon>
        <taxon>Pezizomycotina</taxon>
        <taxon>Sordariomycetes</taxon>
        <taxon>Xylariomycetidae</taxon>
        <taxon>Amphisphaeriales</taxon>
        <taxon>Apiosporaceae</taxon>
        <taxon>Apiospora</taxon>
    </lineage>
</organism>
<evidence type="ECO:0000313" key="2">
    <source>
        <dbReference type="EMBL" id="KAK8039043.1"/>
    </source>
</evidence>
<feature type="region of interest" description="Disordered" evidence="1">
    <location>
        <begin position="170"/>
        <end position="200"/>
    </location>
</feature>
<proteinExistence type="predicted"/>
<sequence length="200" mass="22437">MPHFSIPNLGAFALPVAQTDIVKAYDMAQAQTSQEYQATVNSGLALENSDQNQDDAGPAQSMAAAANVQAAPTTTTISVAPGLGLAYSDPGFETRLLEHEERTRTDLEHRRSMRVKRARKVKKAKLRLLLVSKRYLREAKRDLRKNRHNYQRRIQQIGWCKLRKIPGAQAEAEDAVEDDTEDEDEDDVEDEGYQIIPSTD</sequence>
<dbReference type="EMBL" id="JAQQWK010000006">
    <property type="protein sequence ID" value="KAK8039043.1"/>
    <property type="molecule type" value="Genomic_DNA"/>
</dbReference>
<feature type="region of interest" description="Disordered" evidence="1">
    <location>
        <begin position="48"/>
        <end position="67"/>
    </location>
</feature>
<name>A0ABR1SXK5_9PEZI</name>
<comment type="caution">
    <text evidence="2">The sequence shown here is derived from an EMBL/GenBank/DDBJ whole genome shotgun (WGS) entry which is preliminary data.</text>
</comment>
<evidence type="ECO:0000256" key="1">
    <source>
        <dbReference type="SAM" id="MobiDB-lite"/>
    </source>
</evidence>
<accession>A0ABR1SXK5</accession>
<gene>
    <name evidence="2" type="ORF">PG993_007454</name>
</gene>
<keyword evidence="3" id="KW-1185">Reference proteome</keyword>
<dbReference type="Proteomes" id="UP001444661">
    <property type="component" value="Unassembled WGS sequence"/>
</dbReference>